<dbReference type="InterPro" id="IPR001387">
    <property type="entry name" value="Cro/C1-type_HTH"/>
</dbReference>
<gene>
    <name evidence="5" type="ORF">BSYN_08740</name>
</gene>
<sequence>MKDRIEAIMRKEHLTPSSFAEAIEIQRSTLTHILRGRNNPSLDVVMKIHQRFKYVNLDWLLYGTGNMVSQEKSNIDFQPSLFNENPENPTNLPAETEYRKEIALRNTEITTNEPVKEEVRYIERPRRKITEIRIFYDDNTFEIFKGENMPPL</sequence>
<dbReference type="PANTHER" id="PTHR40661">
    <property type="match status" value="1"/>
</dbReference>
<reference evidence="5 6" key="1">
    <citation type="submission" date="2023-04" db="EMBL/GenBank/DDBJ databases">
        <title>Draft genome sequence of acteroides sedimenti strain YN3PY1.</title>
        <authorList>
            <person name="Yoshida N."/>
        </authorList>
    </citation>
    <scope>NUCLEOTIDE SEQUENCE [LARGE SCALE GENOMIC DNA]</scope>
    <source>
        <strain evidence="5 6">YN3PY1</strain>
    </source>
</reference>
<evidence type="ECO:0000313" key="5">
    <source>
        <dbReference type="EMBL" id="BEG98609.1"/>
    </source>
</evidence>
<evidence type="ECO:0000256" key="3">
    <source>
        <dbReference type="ARBA" id="ARBA00023163"/>
    </source>
</evidence>
<dbReference type="InterPro" id="IPR010982">
    <property type="entry name" value="Lambda_DNA-bd_dom_sf"/>
</dbReference>
<keyword evidence="2" id="KW-0238">DNA-binding</keyword>
<dbReference type="SMART" id="SM00530">
    <property type="entry name" value="HTH_XRE"/>
    <property type="match status" value="1"/>
</dbReference>
<proteinExistence type="predicted"/>
<keyword evidence="3" id="KW-0804">Transcription</keyword>
<dbReference type="RefSeq" id="WP_353333682.1">
    <property type="nucleotide sequence ID" value="NZ_AP028055.1"/>
</dbReference>
<evidence type="ECO:0000259" key="4">
    <source>
        <dbReference type="PROSITE" id="PS50943"/>
    </source>
</evidence>
<accession>A0ABN6Z272</accession>
<keyword evidence="6" id="KW-1185">Reference proteome</keyword>
<feature type="domain" description="HTH cro/C1-type" evidence="4">
    <location>
        <begin position="5"/>
        <end position="60"/>
    </location>
</feature>
<dbReference type="PROSITE" id="PS50943">
    <property type="entry name" value="HTH_CROC1"/>
    <property type="match status" value="1"/>
</dbReference>
<evidence type="ECO:0000313" key="6">
    <source>
        <dbReference type="Proteomes" id="UP001496674"/>
    </source>
</evidence>
<protein>
    <submittedName>
        <fullName evidence="5">Transcriptional regulator</fullName>
    </submittedName>
</protein>
<dbReference type="Gene3D" id="1.10.260.40">
    <property type="entry name" value="lambda repressor-like DNA-binding domains"/>
    <property type="match status" value="1"/>
</dbReference>
<name>A0ABN6Z272_9BACE</name>
<dbReference type="Proteomes" id="UP001496674">
    <property type="component" value="Chromosome"/>
</dbReference>
<dbReference type="CDD" id="cd00093">
    <property type="entry name" value="HTH_XRE"/>
    <property type="match status" value="1"/>
</dbReference>
<dbReference type="PANTHER" id="PTHR40661:SF3">
    <property type="entry name" value="FELS-1 PROPHAGE TRANSCRIPTIONAL REGULATOR"/>
    <property type="match status" value="1"/>
</dbReference>
<dbReference type="EMBL" id="AP028055">
    <property type="protein sequence ID" value="BEG98609.1"/>
    <property type="molecule type" value="Genomic_DNA"/>
</dbReference>
<evidence type="ECO:0000256" key="1">
    <source>
        <dbReference type="ARBA" id="ARBA00023015"/>
    </source>
</evidence>
<organism evidence="5 6">
    <name type="scientific">Bacteroides sedimenti</name>
    <dbReference type="NCBI Taxonomy" id="2136147"/>
    <lineage>
        <taxon>Bacteria</taxon>
        <taxon>Pseudomonadati</taxon>
        <taxon>Bacteroidota</taxon>
        <taxon>Bacteroidia</taxon>
        <taxon>Bacteroidales</taxon>
        <taxon>Bacteroidaceae</taxon>
        <taxon>Bacteroides</taxon>
    </lineage>
</organism>
<dbReference type="SUPFAM" id="SSF47413">
    <property type="entry name" value="lambda repressor-like DNA-binding domains"/>
    <property type="match status" value="1"/>
</dbReference>
<evidence type="ECO:0000256" key="2">
    <source>
        <dbReference type="ARBA" id="ARBA00023125"/>
    </source>
</evidence>
<dbReference type="Pfam" id="PF01381">
    <property type="entry name" value="HTH_3"/>
    <property type="match status" value="1"/>
</dbReference>
<keyword evidence="1" id="KW-0805">Transcription regulation</keyword>